<protein>
    <recommendedName>
        <fullName evidence="1">VWFA domain-containing protein</fullName>
    </recommendedName>
</protein>
<feature type="domain" description="VWFA" evidence="1">
    <location>
        <begin position="369"/>
        <end position="563"/>
    </location>
</feature>
<evidence type="ECO:0000259" key="1">
    <source>
        <dbReference type="PROSITE" id="PS50234"/>
    </source>
</evidence>
<dbReference type="InterPro" id="IPR036465">
    <property type="entry name" value="vWFA_dom_sf"/>
</dbReference>
<evidence type="ECO:0000313" key="2">
    <source>
        <dbReference type="EMBL" id="GID55697.1"/>
    </source>
</evidence>
<dbReference type="SUPFAM" id="SSF53300">
    <property type="entry name" value="vWA-like"/>
    <property type="match status" value="1"/>
</dbReference>
<dbReference type="EMBL" id="BOMG01000052">
    <property type="protein sequence ID" value="GID55697.1"/>
    <property type="molecule type" value="Genomic_DNA"/>
</dbReference>
<sequence length="570" mass="59358">MALVVVVAGTYLGYQQVSDSGCTGSVPLTVAASPEIKPAVDQVVAQWRQAGGEVDGTCVAVAVSEANSATIAGAVSRDHSVTLAGLDKAPDAVQVPDVWIPDSSTWLLRLQTEAAGFLPSNVTSVAQSPLVLAAPEAIAEKLGWPNKKIGWTQLLSNFKSDEPLSVGIMNPTMDSSGLTSLLAISQSVGTSSAAANQDKTRALTVLANNKSNLRQELMAKFPKSEADIGSTDSVSLAPVSEADVVEYNAQRPAVQLAAMYLDPSPAPMDYPFTIMPQVVDQQKSAAAKGLLAQLSTAAAKDALAATGLRVPDGSYGASFAAPMGAPQASPGVTASATKSASGGTAAAAETGAALSAVVGSWIAITTPGRALTIFDTSGSMLEPVPTANNKTRAEVTQGAARTGLGLFSEKWSVGVWRFSTNENGALPYKQIVPIKSLSTSRFELQQSIDKLNPKKDGGTGLYATLLAGYKHVKKDWAPRKINSVILFTDGQNEFAEGIQRDEFLDAFGKEIDPTKPIRVILIGIGDGADANELKEIQKVDEKNVGVFIAKDPTTITSIFAQAIGTRTGVK</sequence>
<evidence type="ECO:0000313" key="3">
    <source>
        <dbReference type="Proteomes" id="UP000612282"/>
    </source>
</evidence>
<proteinExistence type="predicted"/>
<dbReference type="Gene3D" id="3.40.50.410">
    <property type="entry name" value="von Willebrand factor, type A domain"/>
    <property type="match status" value="1"/>
</dbReference>
<gene>
    <name evidence="2" type="ORF">Aco03nite_041010</name>
</gene>
<dbReference type="PROSITE" id="PS50234">
    <property type="entry name" value="VWFA"/>
    <property type="match status" value="1"/>
</dbReference>
<dbReference type="InterPro" id="IPR002035">
    <property type="entry name" value="VWF_A"/>
</dbReference>
<dbReference type="Proteomes" id="UP000612282">
    <property type="component" value="Unassembled WGS sequence"/>
</dbReference>
<name>A0ABQ3XB08_9ACTN</name>
<reference evidence="2 3" key="1">
    <citation type="submission" date="2021-01" db="EMBL/GenBank/DDBJ databases">
        <title>Whole genome shotgun sequence of Actinoplanes couchii NBRC 106145.</title>
        <authorList>
            <person name="Komaki H."/>
            <person name="Tamura T."/>
        </authorList>
    </citation>
    <scope>NUCLEOTIDE SEQUENCE [LARGE SCALE GENOMIC DNA]</scope>
    <source>
        <strain evidence="2 3">NBRC 106145</strain>
    </source>
</reference>
<dbReference type="RefSeq" id="WP_203796968.1">
    <property type="nucleotide sequence ID" value="NZ_BAAAQE010000027.1"/>
</dbReference>
<accession>A0ABQ3XB08</accession>
<keyword evidence="3" id="KW-1185">Reference proteome</keyword>
<dbReference type="Pfam" id="PF13531">
    <property type="entry name" value="SBP_bac_11"/>
    <property type="match status" value="1"/>
</dbReference>
<organism evidence="2 3">
    <name type="scientific">Actinoplanes couchii</name>
    <dbReference type="NCBI Taxonomy" id="403638"/>
    <lineage>
        <taxon>Bacteria</taxon>
        <taxon>Bacillati</taxon>
        <taxon>Actinomycetota</taxon>
        <taxon>Actinomycetes</taxon>
        <taxon>Micromonosporales</taxon>
        <taxon>Micromonosporaceae</taxon>
        <taxon>Actinoplanes</taxon>
    </lineage>
</organism>
<comment type="caution">
    <text evidence="2">The sequence shown here is derived from an EMBL/GenBank/DDBJ whole genome shotgun (WGS) entry which is preliminary data.</text>
</comment>
<dbReference type="SUPFAM" id="SSF53850">
    <property type="entry name" value="Periplasmic binding protein-like II"/>
    <property type="match status" value="1"/>
</dbReference>
<dbReference type="SMART" id="SM00327">
    <property type="entry name" value="VWA"/>
    <property type="match status" value="1"/>
</dbReference>